<evidence type="ECO:0000313" key="1">
    <source>
        <dbReference type="EMBL" id="SJL14242.1"/>
    </source>
</evidence>
<protein>
    <submittedName>
        <fullName evidence="1">Uncharacterized protein</fullName>
    </submittedName>
</protein>
<evidence type="ECO:0000313" key="2">
    <source>
        <dbReference type="Proteomes" id="UP000219338"/>
    </source>
</evidence>
<dbReference type="InterPro" id="IPR006616">
    <property type="entry name" value="DM9_repeat"/>
</dbReference>
<keyword evidence="2" id="KW-1185">Reference proteome</keyword>
<dbReference type="EMBL" id="FUEG01000023">
    <property type="protein sequence ID" value="SJL14242.1"/>
    <property type="molecule type" value="Genomic_DNA"/>
</dbReference>
<dbReference type="OrthoDB" id="2142040at2759"/>
<dbReference type="Proteomes" id="UP000219338">
    <property type="component" value="Unassembled WGS sequence"/>
</dbReference>
<gene>
    <name evidence="1" type="ORF">ARMOST_17698</name>
</gene>
<dbReference type="Pfam" id="PF11901">
    <property type="entry name" value="DM9"/>
    <property type="match status" value="1"/>
</dbReference>
<reference evidence="2" key="1">
    <citation type="journal article" date="2017" name="Nat. Ecol. Evol.">
        <title>Genome expansion and lineage-specific genetic innovations in the forest pathogenic fungi Armillaria.</title>
        <authorList>
            <person name="Sipos G."/>
            <person name="Prasanna A.N."/>
            <person name="Walter M.C."/>
            <person name="O'Connor E."/>
            <person name="Balint B."/>
            <person name="Krizsan K."/>
            <person name="Kiss B."/>
            <person name="Hess J."/>
            <person name="Varga T."/>
            <person name="Slot J."/>
            <person name="Riley R."/>
            <person name="Boka B."/>
            <person name="Rigling D."/>
            <person name="Barry K."/>
            <person name="Lee J."/>
            <person name="Mihaltcheva S."/>
            <person name="LaButti K."/>
            <person name="Lipzen A."/>
            <person name="Waldron R."/>
            <person name="Moloney N.M."/>
            <person name="Sperisen C."/>
            <person name="Kredics L."/>
            <person name="Vagvoelgyi C."/>
            <person name="Patrignani A."/>
            <person name="Fitzpatrick D."/>
            <person name="Nagy I."/>
            <person name="Doyle S."/>
            <person name="Anderson J.B."/>
            <person name="Grigoriev I.V."/>
            <person name="Gueldener U."/>
            <person name="Muensterkoetter M."/>
            <person name="Nagy L.G."/>
        </authorList>
    </citation>
    <scope>NUCLEOTIDE SEQUENCE [LARGE SCALE GENOMIC DNA]</scope>
    <source>
        <strain evidence="2">C18/9</strain>
    </source>
</reference>
<dbReference type="AlphaFoldDB" id="A0A284RZQ1"/>
<name>A0A284RZQ1_ARMOS</name>
<organism evidence="1 2">
    <name type="scientific">Armillaria ostoyae</name>
    <name type="common">Armillaria root rot fungus</name>
    <dbReference type="NCBI Taxonomy" id="47428"/>
    <lineage>
        <taxon>Eukaryota</taxon>
        <taxon>Fungi</taxon>
        <taxon>Dikarya</taxon>
        <taxon>Basidiomycota</taxon>
        <taxon>Agaricomycotina</taxon>
        <taxon>Agaricomycetes</taxon>
        <taxon>Agaricomycetidae</taxon>
        <taxon>Agaricales</taxon>
        <taxon>Marasmiineae</taxon>
        <taxon>Physalacriaceae</taxon>
        <taxon>Armillaria</taxon>
    </lineage>
</organism>
<proteinExistence type="predicted"/>
<accession>A0A284RZQ1</accession>
<sequence length="56" mass="6220">MSEGRFPAGRKLVKGGHDQDGAPLYHCMVMHNGIRIPGKTNNHLHGCEFAYLTQLD</sequence>